<protein>
    <submittedName>
        <fullName evidence="1">Uncharacterized protein</fullName>
    </submittedName>
</protein>
<gene>
    <name evidence="1" type="ORF">IQ266_02450</name>
</gene>
<evidence type="ECO:0000313" key="1">
    <source>
        <dbReference type="EMBL" id="MBE9028617.1"/>
    </source>
</evidence>
<proteinExistence type="predicted"/>
<evidence type="ECO:0000313" key="2">
    <source>
        <dbReference type="Proteomes" id="UP000625316"/>
    </source>
</evidence>
<name>A0A928VJ51_9CYAN</name>
<dbReference type="EMBL" id="JADEXQ010000005">
    <property type="protein sequence ID" value="MBE9028617.1"/>
    <property type="molecule type" value="Genomic_DNA"/>
</dbReference>
<keyword evidence="2" id="KW-1185">Reference proteome</keyword>
<accession>A0A928VJ51</accession>
<sequence length="85" mass="9758">MSRIVILMGLLVKLEFDFAIGRDQLNALDLDRIYTLSPDNFFGRQKLNQDDSENFLALEGILSIEFLGHSQLENHSKVRTHARPD</sequence>
<dbReference type="AlphaFoldDB" id="A0A928VJ51"/>
<organism evidence="1 2">
    <name type="scientific">Romeriopsis navalis LEGE 11480</name>
    <dbReference type="NCBI Taxonomy" id="2777977"/>
    <lineage>
        <taxon>Bacteria</taxon>
        <taxon>Bacillati</taxon>
        <taxon>Cyanobacteriota</taxon>
        <taxon>Cyanophyceae</taxon>
        <taxon>Leptolyngbyales</taxon>
        <taxon>Leptolyngbyaceae</taxon>
        <taxon>Romeriopsis</taxon>
        <taxon>Romeriopsis navalis</taxon>
    </lineage>
</organism>
<dbReference type="RefSeq" id="WP_264323442.1">
    <property type="nucleotide sequence ID" value="NZ_JADEXQ010000005.1"/>
</dbReference>
<reference evidence="1" key="1">
    <citation type="submission" date="2020-10" db="EMBL/GenBank/DDBJ databases">
        <authorList>
            <person name="Castelo-Branco R."/>
            <person name="Eusebio N."/>
            <person name="Adriana R."/>
            <person name="Vieira A."/>
            <person name="Brugerolle De Fraissinette N."/>
            <person name="Rezende De Castro R."/>
            <person name="Schneider M.P."/>
            <person name="Vasconcelos V."/>
            <person name="Leao P.N."/>
        </authorList>
    </citation>
    <scope>NUCLEOTIDE SEQUENCE</scope>
    <source>
        <strain evidence="1">LEGE 11480</strain>
    </source>
</reference>
<dbReference type="Proteomes" id="UP000625316">
    <property type="component" value="Unassembled WGS sequence"/>
</dbReference>
<comment type="caution">
    <text evidence="1">The sequence shown here is derived from an EMBL/GenBank/DDBJ whole genome shotgun (WGS) entry which is preliminary data.</text>
</comment>